<dbReference type="Proteomes" id="UP001154282">
    <property type="component" value="Unassembled WGS sequence"/>
</dbReference>
<dbReference type="EMBL" id="CAMGYJ010000006">
    <property type="protein sequence ID" value="CAI0430240.1"/>
    <property type="molecule type" value="Genomic_DNA"/>
</dbReference>
<dbReference type="AlphaFoldDB" id="A0AAV0L7V4"/>
<evidence type="ECO:0000313" key="2">
    <source>
        <dbReference type="Proteomes" id="UP001154282"/>
    </source>
</evidence>
<organism evidence="1 2">
    <name type="scientific">Linum tenue</name>
    <dbReference type="NCBI Taxonomy" id="586396"/>
    <lineage>
        <taxon>Eukaryota</taxon>
        <taxon>Viridiplantae</taxon>
        <taxon>Streptophyta</taxon>
        <taxon>Embryophyta</taxon>
        <taxon>Tracheophyta</taxon>
        <taxon>Spermatophyta</taxon>
        <taxon>Magnoliopsida</taxon>
        <taxon>eudicotyledons</taxon>
        <taxon>Gunneridae</taxon>
        <taxon>Pentapetalae</taxon>
        <taxon>rosids</taxon>
        <taxon>fabids</taxon>
        <taxon>Malpighiales</taxon>
        <taxon>Linaceae</taxon>
        <taxon>Linum</taxon>
    </lineage>
</organism>
<gene>
    <name evidence="1" type="ORF">LITE_LOCUS22513</name>
</gene>
<keyword evidence="2" id="KW-1185">Reference proteome</keyword>
<name>A0AAV0L7V4_9ROSI</name>
<protein>
    <submittedName>
        <fullName evidence="1">Uncharacterized protein</fullName>
    </submittedName>
</protein>
<feature type="non-terminal residue" evidence="1">
    <location>
        <position position="1"/>
    </location>
</feature>
<evidence type="ECO:0000313" key="1">
    <source>
        <dbReference type="EMBL" id="CAI0430240.1"/>
    </source>
</evidence>
<reference evidence="1" key="1">
    <citation type="submission" date="2022-08" db="EMBL/GenBank/DDBJ databases">
        <authorList>
            <person name="Gutierrez-Valencia J."/>
        </authorList>
    </citation>
    <scope>NUCLEOTIDE SEQUENCE</scope>
</reference>
<accession>A0AAV0L7V4</accession>
<proteinExistence type="predicted"/>
<comment type="caution">
    <text evidence="1">The sequence shown here is derived from an EMBL/GenBank/DDBJ whole genome shotgun (WGS) entry which is preliminary data.</text>
</comment>
<sequence>NSSSPFSNIRAASFFQPSSAGGLLLPQPSGAGGAFFLLPQPINGDLLLPQTERRRRPPLLLPLQPFRRGGAISYSPSPVSLIMICRLLNCTNVERWCRY</sequence>